<dbReference type="AlphaFoldDB" id="A0A062V1V4"/>
<keyword evidence="3" id="KW-1185">Reference proteome</keyword>
<dbReference type="Proteomes" id="UP000027153">
    <property type="component" value="Unassembled WGS sequence"/>
</dbReference>
<reference evidence="2 3" key="1">
    <citation type="journal article" date="2013" name="Nature">
        <title>Anaerobic oxidation of methane coupled to nitrate reduction in a novel archaeal lineage.</title>
        <authorList>
            <person name="Haroon M.F."/>
            <person name="Hu S."/>
            <person name="Shi Y."/>
            <person name="Imelfort M."/>
            <person name="Keller J."/>
            <person name="Hugenholtz P."/>
            <person name="Yuan Z."/>
            <person name="Tyson G.W."/>
        </authorList>
    </citation>
    <scope>NUCLEOTIDE SEQUENCE [LARGE SCALE GENOMIC DNA]</scope>
    <source>
        <strain evidence="2 3">ANME-2d</strain>
    </source>
</reference>
<keyword evidence="1" id="KW-0812">Transmembrane</keyword>
<sequence length="101" mass="11184">MSISEYYPVLSTINFIAALFGVYYGRKLYASTKGATDFWLFLSAFIASLGAYTLFAFVRKALLMSYDAPMRSAQDLAVAFAAVFALMAAVYAKKMFDRLLG</sequence>
<protein>
    <submittedName>
        <fullName evidence="2">Uncharacterized protein</fullName>
    </submittedName>
</protein>
<keyword evidence="1" id="KW-1133">Transmembrane helix</keyword>
<accession>A0A062V1V4</accession>
<dbReference type="RefSeq" id="WP_048088269.1">
    <property type="nucleotide sequence ID" value="NZ_JMIY01000001.1"/>
</dbReference>
<feature type="transmembrane region" description="Helical" evidence="1">
    <location>
        <begin position="38"/>
        <end position="56"/>
    </location>
</feature>
<organism evidence="2 3">
    <name type="scientific">Candidatus Methanoperedens nitratireducens</name>
    <dbReference type="NCBI Taxonomy" id="1392998"/>
    <lineage>
        <taxon>Archaea</taxon>
        <taxon>Methanobacteriati</taxon>
        <taxon>Methanobacteriota</taxon>
        <taxon>Stenosarchaea group</taxon>
        <taxon>Methanomicrobia</taxon>
        <taxon>Methanosarcinales</taxon>
        <taxon>ANME-2 cluster</taxon>
        <taxon>Candidatus Methanoperedentaceae</taxon>
        <taxon>Candidatus Methanoperedens</taxon>
    </lineage>
</organism>
<evidence type="ECO:0000256" key="1">
    <source>
        <dbReference type="SAM" id="Phobius"/>
    </source>
</evidence>
<comment type="caution">
    <text evidence="2">The sequence shown here is derived from an EMBL/GenBank/DDBJ whole genome shotgun (WGS) entry which is preliminary data.</text>
</comment>
<dbReference type="OrthoDB" id="382505at2157"/>
<evidence type="ECO:0000313" key="3">
    <source>
        <dbReference type="Proteomes" id="UP000027153"/>
    </source>
</evidence>
<gene>
    <name evidence="2" type="ORF">ANME2D_00135</name>
</gene>
<keyword evidence="1" id="KW-0472">Membrane</keyword>
<evidence type="ECO:0000313" key="2">
    <source>
        <dbReference type="EMBL" id="KCZ73076.1"/>
    </source>
</evidence>
<feature type="transmembrane region" description="Helical" evidence="1">
    <location>
        <begin position="76"/>
        <end position="92"/>
    </location>
</feature>
<name>A0A062V1V4_9EURY</name>
<proteinExistence type="predicted"/>
<dbReference type="EMBL" id="JMIY01000001">
    <property type="protein sequence ID" value="KCZ73076.1"/>
    <property type="molecule type" value="Genomic_DNA"/>
</dbReference>
<feature type="transmembrane region" description="Helical" evidence="1">
    <location>
        <begin position="6"/>
        <end position="26"/>
    </location>
</feature>